<dbReference type="PROSITE" id="PS50297">
    <property type="entry name" value="ANK_REP_REGION"/>
    <property type="match status" value="1"/>
</dbReference>
<dbReference type="InterPro" id="IPR056884">
    <property type="entry name" value="NPHP3-like_N"/>
</dbReference>
<dbReference type="InterPro" id="IPR002110">
    <property type="entry name" value="Ankyrin_rpt"/>
</dbReference>
<dbReference type="SMART" id="SM00248">
    <property type="entry name" value="ANK"/>
    <property type="match status" value="9"/>
</dbReference>
<comment type="caution">
    <text evidence="5">The sequence shown here is derived from an EMBL/GenBank/DDBJ whole genome shotgun (WGS) entry which is preliminary data.</text>
</comment>
<dbReference type="PROSITE" id="PS50088">
    <property type="entry name" value="ANK_REPEAT"/>
    <property type="match status" value="1"/>
</dbReference>
<dbReference type="SUPFAM" id="SSF48403">
    <property type="entry name" value="Ankyrin repeat"/>
    <property type="match status" value="2"/>
</dbReference>
<accession>A0A9W9ISL6</accession>
<feature type="repeat" description="ANK" evidence="3">
    <location>
        <begin position="608"/>
        <end position="640"/>
    </location>
</feature>
<proteinExistence type="predicted"/>
<keyword evidence="6" id="KW-1185">Reference proteome</keyword>
<sequence length="723" mass="80398">MTWREVNTPDTASHISPGTGKWLTSTTNYQQWHQGDDGLLWIKGIPGSGKSVLAAWIINQLRKDGIPVIFFFFRQIIDAKHQPVAALRDWLCQVLDYSPPLQAKLKEYIDCKRTLDSLSSSNLWKDLRLALATFPKVYCVTDALDEMDQGNDDFLKALVKLGQWRPSIVRVLITSRPVSIVENSLRPFSVPQIRLEESLVDLDIAAYVQYKLCQSSITPGLWRVIEEAIPGRANGLFFHSVSFDQLTEDDSGTTPLHTEGKRDAELLPLLLGTGVVDINKVIGKSGKTPLLARRQKYASIGQALAFLEYKPDVNISDARGDGPLHYAFAVVFYRAHDKIHRRVIDTLISLGANPNAVNNEGNTPLHTMNCEQGPFISKLLNAGADLEARNHDGQTPLFKHANRDKECLQTLIDLGACLNTRDSNGRTLLHRCCNDTDRVDYLISLGLNPFAVDHQGNSLLMEVASTKGVDKQPAIMEHLISLGLDIDQPNHCGRTTLHVLCARAQLWFSPSLTEEDNLDYVLGVCKNLNPSDCYGVQPLHLAATISESSVVKLLNAGADMFKVTREGISVLHIAAQDRQPNIVALFCSRLAELRVKDRAAIVNQQNKEGETALHYAYRSGRPETVQALLEAGADPTILYNGDKSRSPFRAFAQFEAEDQLWSGHKRKSHMDCLHAAGVLVSDHERSFVNPPDRNESCSQRDTEHDTVRLDEILDAVPSAGMRR</sequence>
<evidence type="ECO:0000256" key="2">
    <source>
        <dbReference type="ARBA" id="ARBA00023043"/>
    </source>
</evidence>
<protein>
    <recommendedName>
        <fullName evidence="4">Nephrocystin 3-like N-terminal domain-containing protein</fullName>
    </recommendedName>
</protein>
<dbReference type="SUPFAM" id="SSF52540">
    <property type="entry name" value="P-loop containing nucleoside triphosphate hydrolases"/>
    <property type="match status" value="1"/>
</dbReference>
<evidence type="ECO:0000259" key="4">
    <source>
        <dbReference type="Pfam" id="PF24883"/>
    </source>
</evidence>
<dbReference type="Pfam" id="PF12796">
    <property type="entry name" value="Ank_2"/>
    <property type="match status" value="2"/>
</dbReference>
<dbReference type="Pfam" id="PF24883">
    <property type="entry name" value="NPHP3_N"/>
    <property type="match status" value="1"/>
</dbReference>
<dbReference type="InterPro" id="IPR027417">
    <property type="entry name" value="P-loop_NTPase"/>
</dbReference>
<evidence type="ECO:0000313" key="6">
    <source>
        <dbReference type="Proteomes" id="UP001150879"/>
    </source>
</evidence>
<evidence type="ECO:0000313" key="5">
    <source>
        <dbReference type="EMBL" id="KAJ5184304.1"/>
    </source>
</evidence>
<reference evidence="5" key="1">
    <citation type="submission" date="2022-11" db="EMBL/GenBank/DDBJ databases">
        <authorList>
            <person name="Petersen C."/>
        </authorList>
    </citation>
    <scope>NUCLEOTIDE SEQUENCE</scope>
    <source>
        <strain evidence="5">IBT 16849</strain>
    </source>
</reference>
<dbReference type="AlphaFoldDB" id="A0A9W9ISL6"/>
<dbReference type="EMBL" id="JAPQKP010000006">
    <property type="protein sequence ID" value="KAJ5184304.1"/>
    <property type="molecule type" value="Genomic_DNA"/>
</dbReference>
<dbReference type="PANTHER" id="PTHR24126">
    <property type="entry name" value="ANKYRIN REPEAT, PH AND SEC7 DOMAIN CONTAINING PROTEIN SECG-RELATED"/>
    <property type="match status" value="1"/>
</dbReference>
<gene>
    <name evidence="5" type="ORF">N7472_009144</name>
</gene>
<keyword evidence="2 3" id="KW-0040">ANK repeat</keyword>
<evidence type="ECO:0000256" key="1">
    <source>
        <dbReference type="ARBA" id="ARBA00022737"/>
    </source>
</evidence>
<reference evidence="5" key="2">
    <citation type="journal article" date="2023" name="IMA Fungus">
        <title>Comparative genomic study of the Penicillium genus elucidates a diverse pangenome and 15 lateral gene transfer events.</title>
        <authorList>
            <person name="Petersen C."/>
            <person name="Sorensen T."/>
            <person name="Nielsen M.R."/>
            <person name="Sondergaard T.E."/>
            <person name="Sorensen J.L."/>
            <person name="Fitzpatrick D.A."/>
            <person name="Frisvad J.C."/>
            <person name="Nielsen K.L."/>
        </authorList>
    </citation>
    <scope>NUCLEOTIDE SEQUENCE</scope>
    <source>
        <strain evidence="5">IBT 16849</strain>
    </source>
</reference>
<dbReference type="Gene3D" id="1.25.40.20">
    <property type="entry name" value="Ankyrin repeat-containing domain"/>
    <property type="match status" value="4"/>
</dbReference>
<name>A0A9W9ISL6_9EURO</name>
<evidence type="ECO:0000256" key="3">
    <source>
        <dbReference type="PROSITE-ProRule" id="PRU00023"/>
    </source>
</evidence>
<feature type="domain" description="Nephrocystin 3-like N-terminal" evidence="4">
    <location>
        <begin position="18"/>
        <end position="176"/>
    </location>
</feature>
<keyword evidence="1" id="KW-0677">Repeat</keyword>
<dbReference type="PANTHER" id="PTHR24126:SF14">
    <property type="entry name" value="ANK_REP_REGION DOMAIN-CONTAINING PROTEIN"/>
    <property type="match status" value="1"/>
</dbReference>
<dbReference type="InterPro" id="IPR036770">
    <property type="entry name" value="Ankyrin_rpt-contain_sf"/>
</dbReference>
<dbReference type="Gene3D" id="3.40.50.300">
    <property type="entry name" value="P-loop containing nucleotide triphosphate hydrolases"/>
    <property type="match status" value="1"/>
</dbReference>
<dbReference type="Proteomes" id="UP001150879">
    <property type="component" value="Unassembled WGS sequence"/>
</dbReference>
<organism evidence="5 6">
    <name type="scientific">Penicillium cf. griseofulvum</name>
    <dbReference type="NCBI Taxonomy" id="2972120"/>
    <lineage>
        <taxon>Eukaryota</taxon>
        <taxon>Fungi</taxon>
        <taxon>Dikarya</taxon>
        <taxon>Ascomycota</taxon>
        <taxon>Pezizomycotina</taxon>
        <taxon>Eurotiomycetes</taxon>
        <taxon>Eurotiomycetidae</taxon>
        <taxon>Eurotiales</taxon>
        <taxon>Aspergillaceae</taxon>
        <taxon>Penicillium</taxon>
    </lineage>
</organism>